<dbReference type="Proteomes" id="UP000262832">
    <property type="component" value="Chromosome I"/>
</dbReference>
<evidence type="ECO:0000256" key="14">
    <source>
        <dbReference type="ARBA" id="ARBA00034417"/>
    </source>
</evidence>
<proteinExistence type="inferred from homology"/>
<evidence type="ECO:0000259" key="16">
    <source>
        <dbReference type="PROSITE" id="PS50011"/>
    </source>
</evidence>
<evidence type="ECO:0000256" key="15">
    <source>
        <dbReference type="HAMAP-Rule" id="MF_00521"/>
    </source>
</evidence>
<keyword evidence="5 15" id="KW-1003">Cell membrane</keyword>
<comment type="catalytic activity">
    <reaction evidence="14 15">
        <text>an alpha-Kdo-(2-&gt;6)-lipid IVA + ATP = a 4-O-phospho-alpha-Kdo-(2-&gt;6)-lipid IVA + ADP + H(+)</text>
        <dbReference type="Rhea" id="RHEA:74271"/>
        <dbReference type="ChEBI" id="CHEBI:15378"/>
        <dbReference type="ChEBI" id="CHEBI:30616"/>
        <dbReference type="ChEBI" id="CHEBI:176428"/>
        <dbReference type="ChEBI" id="CHEBI:193140"/>
        <dbReference type="ChEBI" id="CHEBI:456216"/>
        <dbReference type="EC" id="2.7.1.166"/>
    </reaction>
</comment>
<evidence type="ECO:0000313" key="18">
    <source>
        <dbReference type="Proteomes" id="UP000262832"/>
    </source>
</evidence>
<dbReference type="HAMAP" id="MF_00521">
    <property type="entry name" value="KDO_kinase"/>
    <property type="match status" value="1"/>
</dbReference>
<evidence type="ECO:0000256" key="11">
    <source>
        <dbReference type="ARBA" id="ARBA00022985"/>
    </source>
</evidence>
<comment type="subcellular location">
    <subcellularLocation>
        <location evidence="1 15">Cell inner membrane</location>
        <topology evidence="1 15">Peripheral membrane protein</topology>
        <orientation evidence="1 15">Cytoplasmic side</orientation>
    </subcellularLocation>
</comment>
<evidence type="ECO:0000256" key="8">
    <source>
        <dbReference type="ARBA" id="ARBA00022741"/>
    </source>
</evidence>
<evidence type="ECO:0000256" key="12">
    <source>
        <dbReference type="ARBA" id="ARBA00023136"/>
    </source>
</evidence>
<evidence type="ECO:0000256" key="10">
    <source>
        <dbReference type="ARBA" id="ARBA00022840"/>
    </source>
</evidence>
<dbReference type="InterPro" id="IPR000719">
    <property type="entry name" value="Prot_kinase_dom"/>
</dbReference>
<dbReference type="Pfam" id="PF06293">
    <property type="entry name" value="Kdo"/>
    <property type="match status" value="1"/>
</dbReference>
<evidence type="ECO:0000256" key="4">
    <source>
        <dbReference type="ARBA" id="ARBA00011988"/>
    </source>
</evidence>
<reference evidence="17 18" key="1">
    <citation type="submission" date="2018-08" db="EMBL/GenBank/DDBJ databases">
        <title>Genomic taxonomy of the Vibrionaceae family.</title>
        <authorList>
            <person name="Gomez-Gil B."/>
            <person name="Tanaka M."/>
            <person name="Sawabe T."/>
            <person name="Enciso-Ibarra K."/>
        </authorList>
    </citation>
    <scope>NUCLEOTIDE SEQUENCE [LARGE SCALE GENOMIC DNA]</scope>
    <source>
        <strain evidence="17 18">CAIM 1831</strain>
    </source>
</reference>
<gene>
    <name evidence="15" type="primary">kdkA</name>
    <name evidence="17" type="ORF">D1115_14270</name>
</gene>
<evidence type="ECO:0000256" key="2">
    <source>
        <dbReference type="ARBA" id="ARBA00004713"/>
    </source>
</evidence>
<evidence type="ECO:0000256" key="6">
    <source>
        <dbReference type="ARBA" id="ARBA00022519"/>
    </source>
</evidence>
<keyword evidence="10 15" id="KW-0067">ATP-binding</keyword>
<comment type="pathway">
    <text evidence="2 15">Bacterial outer membrane biogenesis; LPS core biosynthesis.</text>
</comment>
<sequence>MIKIYQADNSVIWFDDELISDPTLAIFDANYWQSQNRVVGSAKGRGTTWFVQLESMQVEGMQIDGMQAALRHYRRGGLFGKLVNDHYWFAGWEQTRSAQEFRLLQRLIDAGVNVPRPIAARAVKSGLTYQADLLSERIPNARDLVSILQEKPLPSAMYQKIGQEIAKMHQANVNHTDLNIHNILIDAQGKVWIIDFDKCRQETSGDWKKHNLDRLERSFLKELQKRKIHWCEKDFVSLKGAYE</sequence>
<keyword evidence="11 15" id="KW-0448">Lipopolysaccharide biosynthesis</keyword>
<accession>A0ABN5PG08</accession>
<keyword evidence="8 15" id="KW-0547">Nucleotide-binding</keyword>
<dbReference type="SUPFAM" id="SSF56112">
    <property type="entry name" value="Protein kinase-like (PK-like)"/>
    <property type="match status" value="1"/>
</dbReference>
<keyword evidence="7 15" id="KW-0808">Transferase</keyword>
<evidence type="ECO:0000313" key="17">
    <source>
        <dbReference type="EMBL" id="AXY02133.1"/>
    </source>
</evidence>
<evidence type="ECO:0000256" key="5">
    <source>
        <dbReference type="ARBA" id="ARBA00022475"/>
    </source>
</evidence>
<keyword evidence="6 15" id="KW-0997">Cell inner membrane</keyword>
<evidence type="ECO:0000256" key="3">
    <source>
        <dbReference type="ARBA" id="ARBA00010327"/>
    </source>
</evidence>
<dbReference type="NCBIfam" id="NF002475">
    <property type="entry name" value="PRK01723.1"/>
    <property type="match status" value="1"/>
</dbReference>
<feature type="active site" evidence="15">
    <location>
        <position position="177"/>
    </location>
</feature>
<dbReference type="RefSeq" id="WP_128811941.1">
    <property type="nucleotide sequence ID" value="NZ_CP032093.1"/>
</dbReference>
<keyword evidence="9 15" id="KW-0418">Kinase</keyword>
<comment type="function">
    <text evidence="15">Catalyzes the ATP-dependent phosphorylation of the 3-deoxy-D-manno-octulosonic acid (Kdo) residue in Kdo-lipid IV(A) at the 4-OH position.</text>
</comment>
<dbReference type="PROSITE" id="PS50011">
    <property type="entry name" value="PROTEIN_KINASE_DOM"/>
    <property type="match status" value="1"/>
</dbReference>
<dbReference type="InterPro" id="IPR022826">
    <property type="entry name" value="KDO_kinase"/>
</dbReference>
<dbReference type="InterPro" id="IPR011009">
    <property type="entry name" value="Kinase-like_dom_sf"/>
</dbReference>
<dbReference type="Gene3D" id="1.10.510.10">
    <property type="entry name" value="Transferase(Phosphotransferase) domain 1"/>
    <property type="match status" value="1"/>
</dbReference>
<keyword evidence="18" id="KW-1185">Reference proteome</keyword>
<dbReference type="EMBL" id="CP032093">
    <property type="protein sequence ID" value="AXY02133.1"/>
    <property type="molecule type" value="Genomic_DNA"/>
</dbReference>
<feature type="domain" description="Protein kinase" evidence="16">
    <location>
        <begin position="37"/>
        <end position="243"/>
    </location>
</feature>
<organism evidence="17 18">
    <name type="scientific">Vibrio alfacsensis</name>
    <dbReference type="NCBI Taxonomy" id="1074311"/>
    <lineage>
        <taxon>Bacteria</taxon>
        <taxon>Pseudomonadati</taxon>
        <taxon>Pseudomonadota</taxon>
        <taxon>Gammaproteobacteria</taxon>
        <taxon>Vibrionales</taxon>
        <taxon>Vibrionaceae</taxon>
        <taxon>Vibrio</taxon>
    </lineage>
</organism>
<keyword evidence="12 15" id="KW-0472">Membrane</keyword>
<evidence type="ECO:0000256" key="13">
    <source>
        <dbReference type="ARBA" id="ARBA00029511"/>
    </source>
</evidence>
<evidence type="ECO:0000256" key="7">
    <source>
        <dbReference type="ARBA" id="ARBA00022679"/>
    </source>
</evidence>
<comment type="similarity">
    <text evidence="3 15">Belongs to the protein kinase superfamily. KdkA/RfaP family.</text>
</comment>
<evidence type="ECO:0000256" key="1">
    <source>
        <dbReference type="ARBA" id="ARBA00004515"/>
    </source>
</evidence>
<dbReference type="GO" id="GO:0016301">
    <property type="term" value="F:kinase activity"/>
    <property type="evidence" value="ECO:0007669"/>
    <property type="project" value="UniProtKB-KW"/>
</dbReference>
<evidence type="ECO:0000256" key="9">
    <source>
        <dbReference type="ARBA" id="ARBA00022777"/>
    </source>
</evidence>
<dbReference type="EC" id="2.7.1.166" evidence="4 15"/>
<protein>
    <recommendedName>
        <fullName evidence="13 15">3-deoxy-D-manno-octulosonic acid kinase</fullName>
        <shortName evidence="15">Kdo kinase</shortName>
        <ecNumber evidence="4 15">2.7.1.166</ecNumber>
    </recommendedName>
</protein>
<name>A0ABN5PG08_9VIBR</name>